<keyword evidence="1" id="KW-0175">Coiled coil</keyword>
<evidence type="ECO:0000256" key="1">
    <source>
        <dbReference type="SAM" id="Coils"/>
    </source>
</evidence>
<evidence type="ECO:0000313" key="3">
    <source>
        <dbReference type="Proteomes" id="UP000263486"/>
    </source>
</evidence>
<sequence>MKLEKIKEFKKFASEVILKVLMKMDKDYQNYQNLDDYDGMQKVKLEFIPKYEKLYLEFSNDISENLDEMDDKKIESLMGIVNDIMKVHNINIDYILDEMEKRENLKGKSGAEAVEKLFKYQIKELELKMERLLEQANTILDNEARLEAELRDAIQEDDQMGILDQLTAVRSRWSTLEKKTIQCKTALDGLKESLVKKWTYDIYGTISQEELKKVFSSEMKNK</sequence>
<reference evidence="2 3" key="1">
    <citation type="submission" date="2018-08" db="EMBL/GenBank/DDBJ databases">
        <title>Draft genome sequence of Psychrilyobacter sp. strain SD5 isolated from Black Sea water.</title>
        <authorList>
            <person name="Yadav S."/>
            <person name="Villanueva L."/>
            <person name="Damste J.S.S."/>
        </authorList>
    </citation>
    <scope>NUCLEOTIDE SEQUENCE [LARGE SCALE GENOMIC DNA]</scope>
    <source>
        <strain evidence="2 3">SD5</strain>
    </source>
</reference>
<dbReference type="Proteomes" id="UP000263486">
    <property type="component" value="Unassembled WGS sequence"/>
</dbReference>
<feature type="coiled-coil region" evidence="1">
    <location>
        <begin position="115"/>
        <end position="156"/>
    </location>
</feature>
<protein>
    <submittedName>
        <fullName evidence="2">Uncharacterized protein</fullName>
    </submittedName>
</protein>
<comment type="caution">
    <text evidence="2">The sequence shown here is derived from an EMBL/GenBank/DDBJ whole genome shotgun (WGS) entry which is preliminary data.</text>
</comment>
<keyword evidence="3" id="KW-1185">Reference proteome</keyword>
<organism evidence="2 3">
    <name type="scientific">Psychrilyobacter piezotolerans</name>
    <dbReference type="NCBI Taxonomy" id="2293438"/>
    <lineage>
        <taxon>Bacteria</taxon>
        <taxon>Fusobacteriati</taxon>
        <taxon>Fusobacteriota</taxon>
        <taxon>Fusobacteriia</taxon>
        <taxon>Fusobacteriales</taxon>
        <taxon>Fusobacteriaceae</taxon>
        <taxon>Psychrilyobacter</taxon>
    </lineage>
</organism>
<evidence type="ECO:0000313" key="2">
    <source>
        <dbReference type="EMBL" id="REI39339.1"/>
    </source>
</evidence>
<accession>A0ABX9KDX8</accession>
<dbReference type="RefSeq" id="WP_114643710.1">
    <property type="nucleotide sequence ID" value="NZ_JAACIO010000046.1"/>
</dbReference>
<name>A0ABX9KDX8_9FUSO</name>
<proteinExistence type="predicted"/>
<gene>
    <name evidence="2" type="ORF">DYH56_15190</name>
</gene>
<dbReference type="EMBL" id="QUAJ01000050">
    <property type="protein sequence ID" value="REI39339.1"/>
    <property type="molecule type" value="Genomic_DNA"/>
</dbReference>